<dbReference type="PANTHER" id="PTHR41237:SF1">
    <property type="entry name" value="SMALL RIBOSOMAL SUBUNIT PROTEIN BS21M"/>
    <property type="match status" value="1"/>
</dbReference>
<keyword evidence="6" id="KW-1185">Reference proteome</keyword>
<evidence type="ECO:0000256" key="1">
    <source>
        <dbReference type="ARBA" id="ARBA00006640"/>
    </source>
</evidence>
<comment type="caution">
    <text evidence="5">The sequence shown here is derived from an EMBL/GenBank/DDBJ whole genome shotgun (WGS) entry which is preliminary data.</text>
</comment>
<dbReference type="EMBL" id="JAUJFL010000001">
    <property type="protein sequence ID" value="KAK2613208.1"/>
    <property type="molecule type" value="Genomic_DNA"/>
</dbReference>
<dbReference type="GO" id="GO:0005763">
    <property type="term" value="C:mitochondrial small ribosomal subunit"/>
    <property type="evidence" value="ECO:0007669"/>
    <property type="project" value="TreeGrafter"/>
</dbReference>
<dbReference type="GO" id="GO:0070124">
    <property type="term" value="P:mitochondrial translational initiation"/>
    <property type="evidence" value="ECO:0007669"/>
    <property type="project" value="TreeGrafter"/>
</dbReference>
<reference evidence="5" key="1">
    <citation type="submission" date="2023-06" db="EMBL/GenBank/DDBJ databases">
        <authorList>
            <person name="Noh H."/>
        </authorList>
    </citation>
    <scope>NUCLEOTIDE SEQUENCE</scope>
    <source>
        <strain evidence="5">DUCC20226</strain>
    </source>
</reference>
<dbReference type="PANTHER" id="PTHR41237">
    <property type="entry name" value="37S RIBOSOMAL PROTEIN MRP21, MITOCHONDRIAL"/>
    <property type="match status" value="1"/>
</dbReference>
<dbReference type="Proteomes" id="UP001265746">
    <property type="component" value="Unassembled WGS sequence"/>
</dbReference>
<feature type="compositionally biased region" description="Pro residues" evidence="4">
    <location>
        <begin position="112"/>
        <end position="124"/>
    </location>
</feature>
<feature type="compositionally biased region" description="Low complexity" evidence="4">
    <location>
        <begin position="45"/>
        <end position="78"/>
    </location>
</feature>
<protein>
    <recommendedName>
        <fullName evidence="7">Ribosomal protein S21</fullName>
    </recommendedName>
</protein>
<evidence type="ECO:0000256" key="2">
    <source>
        <dbReference type="ARBA" id="ARBA00022980"/>
    </source>
</evidence>
<dbReference type="Pfam" id="PF01165">
    <property type="entry name" value="Ribosomal_S21"/>
    <property type="match status" value="1"/>
</dbReference>
<feature type="compositionally biased region" description="Polar residues" evidence="4">
    <location>
        <begin position="134"/>
        <end position="152"/>
    </location>
</feature>
<accession>A0AAD9SLL9</accession>
<evidence type="ECO:0000313" key="5">
    <source>
        <dbReference type="EMBL" id="KAK2613208.1"/>
    </source>
</evidence>
<dbReference type="InterPro" id="IPR052837">
    <property type="entry name" value="Mitoribosomal_bS21"/>
</dbReference>
<proteinExistence type="inferred from homology"/>
<dbReference type="InterPro" id="IPR001911">
    <property type="entry name" value="Ribosomal_bS21"/>
</dbReference>
<gene>
    <name evidence="5" type="ORF">N8I77_000135</name>
</gene>
<feature type="compositionally biased region" description="Polar residues" evidence="4">
    <location>
        <begin position="79"/>
        <end position="92"/>
    </location>
</feature>
<evidence type="ECO:0000256" key="4">
    <source>
        <dbReference type="SAM" id="MobiDB-lite"/>
    </source>
</evidence>
<evidence type="ECO:0008006" key="7">
    <source>
        <dbReference type="Google" id="ProtNLM"/>
    </source>
</evidence>
<dbReference type="AlphaFoldDB" id="A0AAD9SLL9"/>
<sequence>MELRPVQAVLLAGRSASRRAIATPSTLSYPLAFSLYRSVSSTRPSLSEAEATAPAPTPSLSETNRQHQQQHQQQSSQQPRASPSPNLASNNRKPAAAGLSSLLTPNNSTAAAPPPSSSTTPPPTSKDSLLTPWATPSSPGLRRSQANRTINPSDKYGILETLQEMNLVAPNMDDLLNNTALQTESAADIKYRLRPSVGRTVHLDSRVDLARGLNMLNFHVRRNKVVQDLARQRFHERPGLKRKRLRSERWRARFKDGFKATCKRVTELARQGW</sequence>
<evidence type="ECO:0000313" key="6">
    <source>
        <dbReference type="Proteomes" id="UP001265746"/>
    </source>
</evidence>
<keyword evidence="3" id="KW-0687">Ribonucleoprotein</keyword>
<evidence type="ECO:0000256" key="3">
    <source>
        <dbReference type="ARBA" id="ARBA00023274"/>
    </source>
</evidence>
<dbReference type="GO" id="GO:0003735">
    <property type="term" value="F:structural constituent of ribosome"/>
    <property type="evidence" value="ECO:0007669"/>
    <property type="project" value="InterPro"/>
</dbReference>
<organism evidence="5 6">
    <name type="scientific">Phomopsis amygdali</name>
    <name type="common">Fusicoccum amygdali</name>
    <dbReference type="NCBI Taxonomy" id="1214568"/>
    <lineage>
        <taxon>Eukaryota</taxon>
        <taxon>Fungi</taxon>
        <taxon>Dikarya</taxon>
        <taxon>Ascomycota</taxon>
        <taxon>Pezizomycotina</taxon>
        <taxon>Sordariomycetes</taxon>
        <taxon>Sordariomycetidae</taxon>
        <taxon>Diaporthales</taxon>
        <taxon>Diaporthaceae</taxon>
        <taxon>Diaporthe</taxon>
    </lineage>
</organism>
<comment type="similarity">
    <text evidence="1">Belongs to the bacterial ribosomal protein bS21 family.</text>
</comment>
<name>A0AAD9SLL9_PHOAM</name>
<keyword evidence="2" id="KW-0689">Ribosomal protein</keyword>
<feature type="region of interest" description="Disordered" evidence="4">
    <location>
        <begin position="45"/>
        <end position="152"/>
    </location>
</feature>